<keyword evidence="2" id="KW-1185">Reference proteome</keyword>
<sequence>MLSKAQIQTFIDYFSNEQNEFFKWNKPGESRSGVVQLGFIQYDDGVQQFINDLYEADMLDPQYFDHLEKYKSKIDAPADLIPTADLELLKSILTFYVRGEKYSDGVWASAIDEGVFLAILQRLEDIVK</sequence>
<accession>A0ABT2WHZ2</accession>
<dbReference type="Pfam" id="PF20118">
    <property type="entry name" value="DUF6508"/>
    <property type="match status" value="1"/>
</dbReference>
<protein>
    <submittedName>
        <fullName evidence="1">DUF6508 domain-containing protein</fullName>
    </submittedName>
</protein>
<organism evidence="1 2">
    <name type="scientific">Pallidibacillus thermolactis</name>
    <dbReference type="NCBI Taxonomy" id="251051"/>
    <lineage>
        <taxon>Bacteria</taxon>
        <taxon>Bacillati</taxon>
        <taxon>Bacillota</taxon>
        <taxon>Bacilli</taxon>
        <taxon>Bacillales</taxon>
        <taxon>Bacillaceae</taxon>
        <taxon>Pallidibacillus</taxon>
    </lineage>
</organism>
<dbReference type="EMBL" id="JAOUSE010000047">
    <property type="protein sequence ID" value="MCU9595314.1"/>
    <property type="molecule type" value="Genomic_DNA"/>
</dbReference>
<evidence type="ECO:0000313" key="1">
    <source>
        <dbReference type="EMBL" id="MCU9595314.1"/>
    </source>
</evidence>
<dbReference type="RefSeq" id="WP_173662646.1">
    <property type="nucleotide sequence ID" value="NZ_JAOUSE010000047.1"/>
</dbReference>
<dbReference type="Proteomes" id="UP001208656">
    <property type="component" value="Unassembled WGS sequence"/>
</dbReference>
<gene>
    <name evidence="1" type="ORF">OEV82_12770</name>
</gene>
<name>A0ABT2WHZ2_9BACI</name>
<reference evidence="1 2" key="1">
    <citation type="submission" date="2022-10" db="EMBL/GenBank/DDBJ databases">
        <title>Description of Fervidibacillus gen. nov. in the family Fervidibacillaceae fam. nov. with two species, Fervidibacillus albus sp. nov., and Fervidibacillus halotolerans sp. nov., isolated from tidal flat sediments.</title>
        <authorList>
            <person name="Kwon K.K."/>
            <person name="Yang S.-H."/>
        </authorList>
    </citation>
    <scope>NUCLEOTIDE SEQUENCE [LARGE SCALE GENOMIC DNA]</scope>
    <source>
        <strain evidence="1 2">DSM 23332</strain>
    </source>
</reference>
<evidence type="ECO:0000313" key="2">
    <source>
        <dbReference type="Proteomes" id="UP001208656"/>
    </source>
</evidence>
<proteinExistence type="predicted"/>
<comment type="caution">
    <text evidence="1">The sequence shown here is derived from an EMBL/GenBank/DDBJ whole genome shotgun (WGS) entry which is preliminary data.</text>
</comment>
<dbReference type="InterPro" id="IPR045425">
    <property type="entry name" value="DUF6508"/>
</dbReference>